<dbReference type="InterPro" id="IPR001314">
    <property type="entry name" value="Peptidase_S1A"/>
</dbReference>
<keyword evidence="1 2" id="KW-0732">Signal</keyword>
<dbReference type="InterPro" id="IPR001254">
    <property type="entry name" value="Trypsin_dom"/>
</dbReference>
<evidence type="ECO:0000259" key="3">
    <source>
        <dbReference type="PROSITE" id="PS50240"/>
    </source>
</evidence>
<sequence>MSRRRTRTSTRLAVLGTVLAATAGSAAITGTQAVAVVGSAAPAALQASTARLHIGEGDATRSCSGALVDRQWVLTAASCFAASPGGSVEIPAGKPALKTMATIGRSSLSGTGGHVSEVVELIPSAGRDLVMARIAAPASGSTPFAVSASPAGQGDTLRAVGFGRTKTEWVPDTAHAASMTVGSVSATELSLTGATANDALCKGDTGAPLLRETAGGVELQGIATRSFQGGCLGETETRTGALATRTDDVAGWIATTVKRSWALLMTSVDFNGDGKGDLLAVDGDDELLYLHPSDGQGGFGAPVKVSPGRWSGMRMLSTADFTGDGKPDILGTHNNGDLYLYPGNGTGGVTGSSIVGSGWSNIRLVGAGDFNGDKKADVMAVHTNGTLYFYAGKGNGFAAGVQAGTGWQGIRLVAGGEFTGDGRIDLYGVHDNGSLNLYEGKGNGTFATGVKTGDGWQNMRMLDSSDFNADKKHDLIALHVNGNVLAYPGKGNGSFGTPVITPPPAN</sequence>
<evidence type="ECO:0000256" key="1">
    <source>
        <dbReference type="ARBA" id="ARBA00022729"/>
    </source>
</evidence>
<protein>
    <submittedName>
        <fullName evidence="4">FG-GAP-like repeat-containing protein</fullName>
    </submittedName>
</protein>
<dbReference type="Proteomes" id="UP001431926">
    <property type="component" value="Chromosome"/>
</dbReference>
<dbReference type="Pfam" id="PF00089">
    <property type="entry name" value="Trypsin"/>
    <property type="match status" value="1"/>
</dbReference>
<dbReference type="SUPFAM" id="SSF69318">
    <property type="entry name" value="Integrin alpha N-terminal domain"/>
    <property type="match status" value="2"/>
</dbReference>
<dbReference type="Gene3D" id="2.40.128.340">
    <property type="match status" value="2"/>
</dbReference>
<dbReference type="PRINTS" id="PR00722">
    <property type="entry name" value="CHYMOTRYPSIN"/>
</dbReference>
<dbReference type="SMART" id="SM00020">
    <property type="entry name" value="Tryp_SPc"/>
    <property type="match status" value="1"/>
</dbReference>
<name>A0ABZ1ZJS7_STRAQ</name>
<dbReference type="EMBL" id="CP109491">
    <property type="protein sequence ID" value="WUX37822.1"/>
    <property type="molecule type" value="Genomic_DNA"/>
</dbReference>
<dbReference type="PANTHER" id="PTHR44103">
    <property type="entry name" value="PROPROTEIN CONVERTASE P"/>
    <property type="match status" value="1"/>
</dbReference>
<proteinExistence type="predicted"/>
<dbReference type="InterPro" id="IPR043504">
    <property type="entry name" value="Peptidase_S1_PA_chymotrypsin"/>
</dbReference>
<evidence type="ECO:0000313" key="4">
    <source>
        <dbReference type="EMBL" id="WUX37822.1"/>
    </source>
</evidence>
<evidence type="ECO:0000313" key="5">
    <source>
        <dbReference type="Proteomes" id="UP001431926"/>
    </source>
</evidence>
<dbReference type="Pfam" id="PF13517">
    <property type="entry name" value="FG-GAP_3"/>
    <property type="match status" value="1"/>
</dbReference>
<dbReference type="PROSITE" id="PS50240">
    <property type="entry name" value="TRYPSIN_DOM"/>
    <property type="match status" value="1"/>
</dbReference>
<reference evidence="4" key="1">
    <citation type="submission" date="2022-10" db="EMBL/GenBank/DDBJ databases">
        <title>The complete genomes of actinobacterial strains from the NBC collection.</title>
        <authorList>
            <person name="Joergensen T.S."/>
            <person name="Alvarez Arevalo M."/>
            <person name="Sterndorff E.B."/>
            <person name="Faurdal D."/>
            <person name="Vuksanovic O."/>
            <person name="Mourched A.-S."/>
            <person name="Charusanti P."/>
            <person name="Shaw S."/>
            <person name="Blin K."/>
            <person name="Weber T."/>
        </authorList>
    </citation>
    <scope>NUCLEOTIDE SEQUENCE</scope>
    <source>
        <strain evidence="4">NBC_01436</strain>
    </source>
</reference>
<feature type="chain" id="PRO_5046056484" evidence="2">
    <location>
        <begin position="24"/>
        <end position="506"/>
    </location>
</feature>
<dbReference type="InterPro" id="IPR013517">
    <property type="entry name" value="FG-GAP"/>
</dbReference>
<dbReference type="InterPro" id="IPR028994">
    <property type="entry name" value="Integrin_alpha_N"/>
</dbReference>
<dbReference type="RefSeq" id="WP_329356407.1">
    <property type="nucleotide sequence ID" value="NZ_CP109490.1"/>
</dbReference>
<dbReference type="PANTHER" id="PTHR44103:SF1">
    <property type="entry name" value="PROPROTEIN CONVERTASE P"/>
    <property type="match status" value="1"/>
</dbReference>
<accession>A0ABZ1ZJS7</accession>
<dbReference type="Gene3D" id="2.40.10.10">
    <property type="entry name" value="Trypsin-like serine proteases"/>
    <property type="match status" value="1"/>
</dbReference>
<organism evidence="4 5">
    <name type="scientific">Streptomyces anulatus</name>
    <name type="common">Streptomyces chrysomallus</name>
    <dbReference type="NCBI Taxonomy" id="1892"/>
    <lineage>
        <taxon>Bacteria</taxon>
        <taxon>Bacillati</taxon>
        <taxon>Actinomycetota</taxon>
        <taxon>Actinomycetes</taxon>
        <taxon>Kitasatosporales</taxon>
        <taxon>Streptomycetaceae</taxon>
        <taxon>Streptomyces</taxon>
    </lineage>
</organism>
<gene>
    <name evidence="4" type="ORF">OG367_16995</name>
</gene>
<dbReference type="SUPFAM" id="SSF50494">
    <property type="entry name" value="Trypsin-like serine proteases"/>
    <property type="match status" value="1"/>
</dbReference>
<feature type="domain" description="Peptidase S1" evidence="3">
    <location>
        <begin position="36"/>
        <end position="258"/>
    </location>
</feature>
<dbReference type="InterPro" id="IPR009003">
    <property type="entry name" value="Peptidase_S1_PA"/>
</dbReference>
<feature type="signal peptide" evidence="2">
    <location>
        <begin position="1"/>
        <end position="23"/>
    </location>
</feature>
<evidence type="ECO:0000256" key="2">
    <source>
        <dbReference type="SAM" id="SignalP"/>
    </source>
</evidence>
<keyword evidence="5" id="KW-1185">Reference proteome</keyword>